<dbReference type="EMBL" id="CZAE01000017">
    <property type="protein sequence ID" value="CUP75268.1"/>
    <property type="molecule type" value="Genomic_DNA"/>
</dbReference>
<evidence type="ECO:0000313" key="3">
    <source>
        <dbReference type="Proteomes" id="UP000095606"/>
    </source>
</evidence>
<gene>
    <name evidence="2" type="ORF">ERS852461_03294</name>
</gene>
<protein>
    <recommendedName>
        <fullName evidence="4">Lipoprotein</fullName>
    </recommendedName>
</protein>
<feature type="chain" id="PRO_5008031269" description="Lipoprotein" evidence="1">
    <location>
        <begin position="22"/>
        <end position="340"/>
    </location>
</feature>
<evidence type="ECO:0000256" key="1">
    <source>
        <dbReference type="SAM" id="SignalP"/>
    </source>
</evidence>
<proteinExistence type="predicted"/>
<dbReference type="Proteomes" id="UP000095606">
    <property type="component" value="Unassembled WGS sequence"/>
</dbReference>
<keyword evidence="1" id="KW-0732">Signal</keyword>
<evidence type="ECO:0008006" key="4">
    <source>
        <dbReference type="Google" id="ProtNLM"/>
    </source>
</evidence>
<reference evidence="2 3" key="1">
    <citation type="submission" date="2015-09" db="EMBL/GenBank/DDBJ databases">
        <authorList>
            <consortium name="Pathogen Informatics"/>
        </authorList>
    </citation>
    <scope>NUCLEOTIDE SEQUENCE [LARGE SCALE GENOMIC DNA]</scope>
    <source>
        <strain evidence="2 3">2789STDY5834846</strain>
    </source>
</reference>
<dbReference type="PROSITE" id="PS51257">
    <property type="entry name" value="PROKAR_LIPOPROTEIN"/>
    <property type="match status" value="1"/>
</dbReference>
<name>A0A174QWK6_9BACE</name>
<feature type="signal peptide" evidence="1">
    <location>
        <begin position="1"/>
        <end position="21"/>
    </location>
</feature>
<organism evidence="2 3">
    <name type="scientific">Bacteroides faecis</name>
    <dbReference type="NCBI Taxonomy" id="674529"/>
    <lineage>
        <taxon>Bacteria</taxon>
        <taxon>Pseudomonadati</taxon>
        <taxon>Bacteroidota</taxon>
        <taxon>Bacteroidia</taxon>
        <taxon>Bacteroidales</taxon>
        <taxon>Bacteroidaceae</taxon>
        <taxon>Bacteroides</taxon>
    </lineage>
</organism>
<accession>A0A174QWK6</accession>
<dbReference type="AlphaFoldDB" id="A0A174QWK6"/>
<evidence type="ECO:0000313" key="2">
    <source>
        <dbReference type="EMBL" id="CUP75268.1"/>
    </source>
</evidence>
<sequence>MNKYLKSHITAAAFCAGVLLAVSCSTSREPRTMRLFMQSGRPNIFLPHEESAPSGVLAEQVGFTTSSDTLPGEFEEVSDSTDDVWKTIHLGGVDIVAARTVVKQVTMREGSVRLEFNIHVPSLLIDSCWRVTLTPMLCTSDSSGFPLPPVVLSGSSFTRMQEADYKAYRLFLNGIVDPSAYDSVYLDRKGINKDIACRQRFFYELYGKERDRQLAYEKWKRLALERQNFWNTRTQANRATLRHRLERKRIEESVRRYVAGRDTLGLWASYDRKYHRTASFWPMYRLERELTADRVPSKFRDLYNGGGAACPTYTTMSSPPPIRWTSPATVISTTGLPKMR</sequence>